<sequence length="713" mass="79915">MVGRRFLSSKLPPYTPPSVFSPFLRRFTDERARDLSETATLYEEVRAAHFGSMWGHEDSIARVNTYIAQQVGELIDLPSSAELLKSLDQCQQEVLALETTIFSFPEIDLNSANLSIKEHVDLRRFLRAKEHFLTNDERVGDLLITALRDVGWGFISNLPALSETLDVAPLSVPLVCLLRNPGDVVDRIVGTICRKENVEAGLFRTLYERLYANLCEASGNSPENEKPRRPMIYASDSDLPPAELVETYLKGTPFIDLLLFAAPFSLPEKYRFEHQWIVAPPGAGKSTLLQYLISRDLERVASDQASIVVMESNRDLIKAIEGLKVFAPGAPLDGKLVVIDAEDVEWPIALNLFDVGMDDAQSYSPAEHEGFRNAVLSLYDYIFSALLSAEMTSRQNTLFHFTIELLLTVPSATLDTLITLMQPGGLGQFQEYVSTLDPDSRRFFELKFNSKEFDRTKEQVVDRLFAVKRIRTLSRMFAAPKSKLDFFTEMGTAKVILVNVPQSLLQEDGVEIVGRFFISMILLAAHKRQLLPKEQRLPCFVYIDECQDFIKRDPKIPVILDQARKLNVGLVLAHQRLQQMQPHVLDALYGATAIKFASKISDAAAHALARDMRTTPDFILNQRQYHFAAYVRGLTDGALSVGIPATDLNSAPRMTAHEHAEVRTRIRERYAVNPAASVIARIDVEKPSKKGSKEPVSGDSVAARDLGGDDWRS</sequence>
<dbReference type="Proteomes" id="UP000063308">
    <property type="component" value="Chromosome"/>
</dbReference>
<dbReference type="AlphaFoldDB" id="A0A0E3VUN4"/>
<dbReference type="InterPro" id="IPR027417">
    <property type="entry name" value="P-loop_NTPase"/>
</dbReference>
<proteinExistence type="predicted"/>
<dbReference type="EMBL" id="AP014685">
    <property type="protein sequence ID" value="BAR57715.1"/>
    <property type="molecule type" value="Genomic_DNA"/>
</dbReference>
<organism evidence="2 3">
    <name type="scientific">Bradyrhizobium diazoefficiens</name>
    <dbReference type="NCBI Taxonomy" id="1355477"/>
    <lineage>
        <taxon>Bacteria</taxon>
        <taxon>Pseudomonadati</taxon>
        <taxon>Pseudomonadota</taxon>
        <taxon>Alphaproteobacteria</taxon>
        <taxon>Hyphomicrobiales</taxon>
        <taxon>Nitrobacteraceae</taxon>
        <taxon>Bradyrhizobium</taxon>
    </lineage>
</organism>
<dbReference type="SUPFAM" id="SSF52540">
    <property type="entry name" value="P-loop containing nucleoside triphosphate hydrolases"/>
    <property type="match status" value="1"/>
</dbReference>
<dbReference type="PANTHER" id="PTHR30121">
    <property type="entry name" value="UNCHARACTERIZED PROTEIN YJGR-RELATED"/>
    <property type="match status" value="1"/>
</dbReference>
<dbReference type="Gene3D" id="3.40.50.300">
    <property type="entry name" value="P-loop containing nucleotide triphosphate hydrolases"/>
    <property type="match status" value="2"/>
</dbReference>
<name>A0A0E3VUN4_9BRAD</name>
<accession>A0A0E3VUN4</accession>
<feature type="region of interest" description="Disordered" evidence="1">
    <location>
        <begin position="683"/>
        <end position="713"/>
    </location>
</feature>
<evidence type="ECO:0000256" key="1">
    <source>
        <dbReference type="SAM" id="MobiDB-lite"/>
    </source>
</evidence>
<protein>
    <submittedName>
        <fullName evidence="2">Uncharacterized protein</fullName>
    </submittedName>
</protein>
<evidence type="ECO:0000313" key="2">
    <source>
        <dbReference type="EMBL" id="BAR57715.1"/>
    </source>
</evidence>
<dbReference type="PANTHER" id="PTHR30121:SF6">
    <property type="entry name" value="SLR6007 PROTEIN"/>
    <property type="match status" value="1"/>
</dbReference>
<evidence type="ECO:0000313" key="3">
    <source>
        <dbReference type="Proteomes" id="UP000063308"/>
    </source>
</evidence>
<dbReference type="InterPro" id="IPR051162">
    <property type="entry name" value="T4SS_component"/>
</dbReference>
<feature type="compositionally biased region" description="Basic and acidic residues" evidence="1">
    <location>
        <begin position="683"/>
        <end position="693"/>
    </location>
</feature>
<gene>
    <name evidence="2" type="ORF">NK6_4548</name>
</gene>
<reference evidence="2 3" key="1">
    <citation type="submission" date="2014-11" db="EMBL/GenBank/DDBJ databases">
        <title>Symbiosis island explosion on the genome of extra-slow-growing strains of soybean bradyrhizobia with massive insertion sequences.</title>
        <authorList>
            <person name="Iida T."/>
            <person name="Minamisawa K."/>
        </authorList>
    </citation>
    <scope>NUCLEOTIDE SEQUENCE [LARGE SCALE GENOMIC DNA]</scope>
    <source>
        <strain evidence="2 3">NK6</strain>
    </source>
</reference>